<dbReference type="Proteomes" id="UP000219901">
    <property type="component" value="Unassembled WGS sequence"/>
</dbReference>
<accession>A0A2A7A1M7</accession>
<comment type="caution">
    <text evidence="2">The sequence shown here is derived from an EMBL/GenBank/DDBJ whole genome shotgun (WGS) entry which is preliminary data.</text>
</comment>
<name>A0A2A7A1M7_9FIRM</name>
<evidence type="ECO:0000256" key="1">
    <source>
        <dbReference type="SAM" id="SignalP"/>
    </source>
</evidence>
<dbReference type="AlphaFoldDB" id="A0A2A7A1M7"/>
<evidence type="ECO:0008006" key="4">
    <source>
        <dbReference type="Google" id="ProtNLM"/>
    </source>
</evidence>
<feature type="chain" id="PRO_5038378479" description="Lipoprotein" evidence="1">
    <location>
        <begin position="23"/>
        <end position="189"/>
    </location>
</feature>
<reference evidence="2 3" key="1">
    <citation type="journal article" date="2017" name="Front. Microbiol.">
        <title>New Insights into the Diversity of the Genus Faecalibacterium.</title>
        <authorList>
            <person name="Benevides L."/>
            <person name="Burman S."/>
            <person name="Martin R."/>
            <person name="Robert V."/>
            <person name="Thomas M."/>
            <person name="Miquel S."/>
            <person name="Chain F."/>
            <person name="Sokol H."/>
            <person name="Bermudez-Humaran L.G."/>
            <person name="Morrison M."/>
            <person name="Langella P."/>
            <person name="Azevedo V.A."/>
            <person name="Chatel J.M."/>
            <person name="Soares S."/>
        </authorList>
    </citation>
    <scope>NUCLEOTIDE SEQUENCE [LARGE SCALE GENOMIC DNA]</scope>
    <source>
        <strain evidence="2 3">CNCM I 4546</strain>
    </source>
</reference>
<keyword evidence="1" id="KW-0732">Signal</keyword>
<dbReference type="EMBL" id="NMTV01000034">
    <property type="protein sequence ID" value="PDX73045.1"/>
    <property type="molecule type" value="Genomic_DNA"/>
</dbReference>
<sequence>MKNWKKLLACLLVGLMALTVFTACDASVGAPMSPKRSDAESAKALCDKFKMTYNVEMTYNEDLSEKAYYVAYWVAGTSPSCSVNKEKTELSRKNSVDNVAKTYLNQGYYASAFDSMGIGKGIGGGMGADDFTPGFDIHPDPNSTSDIIFVLPKDGTYPEAMTKAAKGKTKLGVAYVVKDGVSYAVVLFG</sequence>
<gene>
    <name evidence="2" type="ORF">CGS55_04610</name>
</gene>
<protein>
    <recommendedName>
        <fullName evidence="4">Lipoprotein</fullName>
    </recommendedName>
</protein>
<feature type="signal peptide" evidence="1">
    <location>
        <begin position="1"/>
        <end position="22"/>
    </location>
</feature>
<dbReference type="RefSeq" id="WP_097782811.1">
    <property type="nucleotide sequence ID" value="NZ_JAQDKL010000011.1"/>
</dbReference>
<proteinExistence type="predicted"/>
<evidence type="ECO:0000313" key="3">
    <source>
        <dbReference type="Proteomes" id="UP000219901"/>
    </source>
</evidence>
<evidence type="ECO:0000313" key="2">
    <source>
        <dbReference type="EMBL" id="PDX73045.1"/>
    </source>
</evidence>
<organism evidence="2 3">
    <name type="scientific">Faecalibacterium prausnitzii</name>
    <dbReference type="NCBI Taxonomy" id="853"/>
    <lineage>
        <taxon>Bacteria</taxon>
        <taxon>Bacillati</taxon>
        <taxon>Bacillota</taxon>
        <taxon>Clostridia</taxon>
        <taxon>Eubacteriales</taxon>
        <taxon>Oscillospiraceae</taxon>
        <taxon>Faecalibacterium</taxon>
    </lineage>
</organism>
<dbReference type="PROSITE" id="PS51257">
    <property type="entry name" value="PROKAR_LIPOPROTEIN"/>
    <property type="match status" value="1"/>
</dbReference>